<evidence type="ECO:0000259" key="8">
    <source>
        <dbReference type="Pfam" id="PF00931"/>
    </source>
</evidence>
<dbReference type="PANTHER" id="PTHR23155:SF1205">
    <property type="entry name" value="DISEASE RESISTANCE PROTEIN RPM1"/>
    <property type="match status" value="1"/>
</dbReference>
<dbReference type="FunFam" id="1.10.10.10:FF:000322">
    <property type="entry name" value="Probable disease resistance protein At1g63360"/>
    <property type="match status" value="1"/>
</dbReference>
<dbReference type="InterPro" id="IPR036388">
    <property type="entry name" value="WH-like_DNA-bd_sf"/>
</dbReference>
<protein>
    <recommendedName>
        <fullName evidence="14">Rx N-terminal domain-containing protein</fullName>
    </recommendedName>
</protein>
<proteinExistence type="inferred from homology"/>
<dbReference type="InterPro" id="IPR044974">
    <property type="entry name" value="Disease_R_plants"/>
</dbReference>
<evidence type="ECO:0008006" key="14">
    <source>
        <dbReference type="Google" id="ProtNLM"/>
    </source>
</evidence>
<evidence type="ECO:0000259" key="9">
    <source>
        <dbReference type="Pfam" id="PF18052"/>
    </source>
</evidence>
<evidence type="ECO:0000256" key="5">
    <source>
        <dbReference type="ARBA" id="ARBA00022821"/>
    </source>
</evidence>
<dbReference type="GO" id="GO:0009626">
    <property type="term" value="P:plant-type hypersensitive response"/>
    <property type="evidence" value="ECO:0007669"/>
    <property type="project" value="UniProtKB-ARBA"/>
</dbReference>
<keyword evidence="13" id="KW-1185">Reference proteome</keyword>
<dbReference type="Gramene" id="TKW12576">
    <property type="protein sequence ID" value="TKW12576"/>
    <property type="gene ID" value="SEVIR_5G045200v2"/>
</dbReference>
<feature type="region of interest" description="Disordered" evidence="7">
    <location>
        <begin position="933"/>
        <end position="954"/>
    </location>
</feature>
<dbReference type="PANTHER" id="PTHR23155">
    <property type="entry name" value="DISEASE RESISTANCE PROTEIN RP"/>
    <property type="match status" value="1"/>
</dbReference>
<dbReference type="InterPro" id="IPR032675">
    <property type="entry name" value="LRR_dom_sf"/>
</dbReference>
<dbReference type="GO" id="GO:0002758">
    <property type="term" value="P:innate immune response-activating signaling pathway"/>
    <property type="evidence" value="ECO:0007669"/>
    <property type="project" value="UniProtKB-ARBA"/>
</dbReference>
<feature type="domain" description="NB-ARC" evidence="8">
    <location>
        <begin position="192"/>
        <end position="373"/>
    </location>
</feature>
<dbReference type="Pfam" id="PF23559">
    <property type="entry name" value="WHD_DRP"/>
    <property type="match status" value="1"/>
</dbReference>
<dbReference type="InterPro" id="IPR042197">
    <property type="entry name" value="Apaf_helical"/>
</dbReference>
<feature type="compositionally biased region" description="Basic and acidic residues" evidence="7">
    <location>
        <begin position="945"/>
        <end position="954"/>
    </location>
</feature>
<sequence length="954" mass="108027">METAVVSATLGAAGILLQKLGKVAADHWTSLGGVRHEIQELKDDLVTLTACLCDLDSAGDHTRSELTTAWMNQVREIGYDADDCIDIFTHQLKIKTKYPRDSQGCVVLANHIHKIVNLLRTRSVRKELATNIQRLRSRAQRVSERRLMYKLDATEANLRPLSMLGSTYTDVDRRLPALHGDESRLVGMGPNTEELIEKLNKGGNHLRVISIVGYGGLGKTTLAWTAYSSWDVPGVKSRAFVSVSQTYDRKSLLKSILKDIVPKPVSKEGSDRKEEGPLKDIESWDLLKLIDMSRKHLENKKYLVILDDVWSSTAWECLRSAFPDDGKGSRIVVTTRIDEVARSCSPSDGVHRMKILGEKDSKKLLFKTVFRTEQWPSTKYDDYEEVCDEILKKCGGLPLAIVSIGGMLAQRRNEPVAKWQAVINRLPSELEANSTLEGMARILSLGYNDLPYHLKACFLYLSVFPEDHEIRRGPLVRRWTAEGFISARHGLSMNEIAQSCFDGFTSRGVVIPEQLASSGEVRSFKVHDIMLEVITSKSVRENFISFLGNPQHNTEDYGQIRRLSIQPGNTNKDFSLSLLSHVRSLTIMRSTEKPVAITFKNLTLLRVLDLEGCRWLKNEDLVDICKLSLLRYLSIRDTEISQLPVMIGKLKGLVTLDVKQTSVKDLPKSITQLQNLNHLLAGGYTHYTRSHSVKHFDYKTAMIIPPDFSKMTALQRISFIDVERSPHALREVEKLTQLTRLCVMQMNHDATWEPFGHSLSKLSSSLRYLSIMQYAKRPNQLGFLHHLKSPPQLLQSLHLMGSLRVLPKWFLSLQNLGTLTLRETYLKQKTIRVVLGKLPSLVSLKLYRLSYTGRKLIFEKGSFLNLKQLVVDYIEALHEITFQQGGAPLLERFSLALGSRKQQIVGIENLKQLRKVELYGDINDEEVKELTKLVSSKHPTNPPKVTREDQFTET</sequence>
<evidence type="ECO:0000256" key="3">
    <source>
        <dbReference type="ARBA" id="ARBA00022737"/>
    </source>
</evidence>
<feature type="domain" description="Disease resistance protein winged helix" evidence="10">
    <location>
        <begin position="463"/>
        <end position="534"/>
    </location>
</feature>
<dbReference type="InterPro" id="IPR027417">
    <property type="entry name" value="P-loop_NTPase"/>
</dbReference>
<evidence type="ECO:0000256" key="1">
    <source>
        <dbReference type="ARBA" id="ARBA00008894"/>
    </source>
</evidence>
<evidence type="ECO:0000313" key="12">
    <source>
        <dbReference type="EMBL" id="TKW12576.1"/>
    </source>
</evidence>
<dbReference type="Gene3D" id="3.80.10.10">
    <property type="entry name" value="Ribonuclease Inhibitor"/>
    <property type="match status" value="1"/>
</dbReference>
<gene>
    <name evidence="12" type="ORF">SEVIR_5G045200v2</name>
</gene>
<dbReference type="Gene3D" id="3.40.50.300">
    <property type="entry name" value="P-loop containing nucleotide triphosphate hydrolases"/>
    <property type="match status" value="1"/>
</dbReference>
<dbReference type="Pfam" id="PF00931">
    <property type="entry name" value="NB-ARC"/>
    <property type="match status" value="1"/>
</dbReference>
<dbReference type="SUPFAM" id="SSF52540">
    <property type="entry name" value="P-loop containing nucleoside triphosphate hydrolases"/>
    <property type="match status" value="1"/>
</dbReference>
<dbReference type="SUPFAM" id="SSF52058">
    <property type="entry name" value="L domain-like"/>
    <property type="match status" value="1"/>
</dbReference>
<evidence type="ECO:0000259" key="10">
    <source>
        <dbReference type="Pfam" id="PF23559"/>
    </source>
</evidence>
<keyword evidence="4" id="KW-0547">Nucleotide-binding</keyword>
<dbReference type="CDD" id="cd14798">
    <property type="entry name" value="RX-CC_like"/>
    <property type="match status" value="1"/>
</dbReference>
<evidence type="ECO:0000256" key="4">
    <source>
        <dbReference type="ARBA" id="ARBA00022741"/>
    </source>
</evidence>
<dbReference type="InterPro" id="IPR038005">
    <property type="entry name" value="RX-like_CC"/>
</dbReference>
<dbReference type="InterPro" id="IPR058922">
    <property type="entry name" value="WHD_DRP"/>
</dbReference>
<evidence type="ECO:0000313" key="13">
    <source>
        <dbReference type="Proteomes" id="UP000298652"/>
    </source>
</evidence>
<dbReference type="Gene3D" id="1.10.10.10">
    <property type="entry name" value="Winged helix-like DNA-binding domain superfamily/Winged helix DNA-binding domain"/>
    <property type="match status" value="1"/>
</dbReference>
<keyword evidence="3" id="KW-0677">Repeat</keyword>
<evidence type="ECO:0000259" key="11">
    <source>
        <dbReference type="Pfam" id="PF23598"/>
    </source>
</evidence>
<keyword evidence="6" id="KW-0175">Coiled coil</keyword>
<keyword evidence="2" id="KW-0433">Leucine-rich repeat</keyword>
<dbReference type="InterPro" id="IPR055414">
    <property type="entry name" value="LRR_R13L4/SHOC2-like"/>
</dbReference>
<evidence type="ECO:0000256" key="7">
    <source>
        <dbReference type="SAM" id="MobiDB-lite"/>
    </source>
</evidence>
<comment type="similarity">
    <text evidence="1">Belongs to the disease resistance NB-LRR family.</text>
</comment>
<dbReference type="OMA" id="HECNEMM"/>
<name>A0A4V6D614_SETVI</name>
<evidence type="ECO:0000256" key="6">
    <source>
        <dbReference type="ARBA" id="ARBA00023054"/>
    </source>
</evidence>
<dbReference type="AlphaFoldDB" id="A0A4V6D614"/>
<dbReference type="InterPro" id="IPR041118">
    <property type="entry name" value="Rx_N"/>
</dbReference>
<evidence type="ECO:0000256" key="2">
    <source>
        <dbReference type="ARBA" id="ARBA00022614"/>
    </source>
</evidence>
<dbReference type="PRINTS" id="PR00364">
    <property type="entry name" value="DISEASERSIST"/>
</dbReference>
<dbReference type="Gene3D" id="1.20.5.4130">
    <property type="match status" value="1"/>
</dbReference>
<dbReference type="GO" id="GO:0043531">
    <property type="term" value="F:ADP binding"/>
    <property type="evidence" value="ECO:0007669"/>
    <property type="project" value="InterPro"/>
</dbReference>
<reference evidence="12" key="1">
    <citation type="submission" date="2019-03" db="EMBL/GenBank/DDBJ databases">
        <title>WGS assembly of Setaria viridis.</title>
        <authorList>
            <person name="Huang P."/>
            <person name="Jenkins J."/>
            <person name="Grimwood J."/>
            <person name="Barry K."/>
            <person name="Healey A."/>
            <person name="Mamidi S."/>
            <person name="Sreedasyam A."/>
            <person name="Shu S."/>
            <person name="Feldman M."/>
            <person name="Wu J."/>
            <person name="Yu Y."/>
            <person name="Chen C."/>
            <person name="Johnson J."/>
            <person name="Rokhsar D."/>
            <person name="Baxter I."/>
            <person name="Schmutz J."/>
            <person name="Brutnell T."/>
            <person name="Kellogg E."/>
        </authorList>
    </citation>
    <scope>NUCLEOTIDE SEQUENCE [LARGE SCALE GENOMIC DNA]</scope>
</reference>
<accession>A0A4V6D614</accession>
<dbReference type="Pfam" id="PF18052">
    <property type="entry name" value="Rx_N"/>
    <property type="match status" value="1"/>
</dbReference>
<feature type="domain" description="Disease resistance R13L4/SHOC-2-like LRR" evidence="11">
    <location>
        <begin position="581"/>
        <end position="934"/>
    </location>
</feature>
<dbReference type="InterPro" id="IPR002182">
    <property type="entry name" value="NB-ARC"/>
</dbReference>
<dbReference type="Pfam" id="PF23598">
    <property type="entry name" value="LRR_14"/>
    <property type="match status" value="1"/>
</dbReference>
<dbReference type="Gene3D" id="1.10.8.430">
    <property type="entry name" value="Helical domain of apoptotic protease-activating factors"/>
    <property type="match status" value="1"/>
</dbReference>
<organism evidence="12 13">
    <name type="scientific">Setaria viridis</name>
    <name type="common">Green bristlegrass</name>
    <name type="synonym">Setaria italica subsp. viridis</name>
    <dbReference type="NCBI Taxonomy" id="4556"/>
    <lineage>
        <taxon>Eukaryota</taxon>
        <taxon>Viridiplantae</taxon>
        <taxon>Streptophyta</taxon>
        <taxon>Embryophyta</taxon>
        <taxon>Tracheophyta</taxon>
        <taxon>Spermatophyta</taxon>
        <taxon>Magnoliopsida</taxon>
        <taxon>Liliopsida</taxon>
        <taxon>Poales</taxon>
        <taxon>Poaceae</taxon>
        <taxon>PACMAD clade</taxon>
        <taxon>Panicoideae</taxon>
        <taxon>Panicodae</taxon>
        <taxon>Paniceae</taxon>
        <taxon>Cenchrinae</taxon>
        <taxon>Setaria</taxon>
    </lineage>
</organism>
<dbReference type="GO" id="GO:0042742">
    <property type="term" value="P:defense response to bacterium"/>
    <property type="evidence" value="ECO:0007669"/>
    <property type="project" value="UniProtKB-ARBA"/>
</dbReference>
<dbReference type="Proteomes" id="UP000298652">
    <property type="component" value="Chromosome 5"/>
</dbReference>
<feature type="domain" description="Disease resistance N-terminal" evidence="9">
    <location>
        <begin position="14"/>
        <end position="96"/>
    </location>
</feature>
<dbReference type="EMBL" id="CM016556">
    <property type="protein sequence ID" value="TKW12576.1"/>
    <property type="molecule type" value="Genomic_DNA"/>
</dbReference>
<keyword evidence="5" id="KW-0611">Plant defense</keyword>